<dbReference type="PANTHER" id="PTHR43289">
    <property type="entry name" value="MITOGEN-ACTIVATED PROTEIN KINASE KINASE KINASE 20-RELATED"/>
    <property type="match status" value="1"/>
</dbReference>
<dbReference type="GO" id="GO:0005524">
    <property type="term" value="F:ATP binding"/>
    <property type="evidence" value="ECO:0007669"/>
    <property type="project" value="UniProtKB-UniRule"/>
</dbReference>
<dbReference type="PROSITE" id="PS00108">
    <property type="entry name" value="PROTEIN_KINASE_ST"/>
    <property type="match status" value="1"/>
</dbReference>
<dbReference type="InterPro" id="IPR008271">
    <property type="entry name" value="Ser/Thr_kinase_AS"/>
</dbReference>
<protein>
    <submittedName>
        <fullName evidence="7">Serine/threonine-protein kinase</fullName>
    </submittedName>
</protein>
<keyword evidence="2 5" id="KW-0547">Nucleotide-binding</keyword>
<dbReference type="SUPFAM" id="SSF48452">
    <property type="entry name" value="TPR-like"/>
    <property type="match status" value="3"/>
</dbReference>
<dbReference type="PANTHER" id="PTHR43289:SF6">
    <property type="entry name" value="SERINE_THREONINE-PROTEIN KINASE NEKL-3"/>
    <property type="match status" value="1"/>
</dbReference>
<gene>
    <name evidence="7" type="ORF">OV079_03045</name>
</gene>
<dbReference type="InterPro" id="IPR017441">
    <property type="entry name" value="Protein_kinase_ATP_BS"/>
</dbReference>
<evidence type="ECO:0000256" key="3">
    <source>
        <dbReference type="ARBA" id="ARBA00022777"/>
    </source>
</evidence>
<evidence type="ECO:0000259" key="6">
    <source>
        <dbReference type="PROSITE" id="PS50011"/>
    </source>
</evidence>
<evidence type="ECO:0000256" key="1">
    <source>
        <dbReference type="ARBA" id="ARBA00022679"/>
    </source>
</evidence>
<dbReference type="SUPFAM" id="SSF56112">
    <property type="entry name" value="Protein kinase-like (PK-like)"/>
    <property type="match status" value="1"/>
</dbReference>
<name>A0A9X3EI88_9BACT</name>
<feature type="domain" description="Protein kinase" evidence="6">
    <location>
        <begin position="57"/>
        <end position="329"/>
    </location>
</feature>
<organism evidence="7 8">
    <name type="scientific">Nannocystis pusilla</name>
    <dbReference type="NCBI Taxonomy" id="889268"/>
    <lineage>
        <taxon>Bacteria</taxon>
        <taxon>Pseudomonadati</taxon>
        <taxon>Myxococcota</taxon>
        <taxon>Polyangia</taxon>
        <taxon>Nannocystales</taxon>
        <taxon>Nannocystaceae</taxon>
        <taxon>Nannocystis</taxon>
    </lineage>
</organism>
<keyword evidence="1" id="KW-0808">Transferase</keyword>
<sequence length="1015" mass="106693">MSAGDPASPGPTGGAPLIALLGAAPGAMQAGDDPLAMALMHARLFGPQAGSLQVGRFTVLERLGEGGMGVVYAAYDALLDRKVALKLLHPRGLTGGGDARLLREAQAMARLSHPNIVSVFEVGSHGPQRFIAMEFVRGHSLDAWLKAAPRDWRAVLPILVAAGRGLEAAHRAGLVHRDYKPHNTLVGVDGAVKVADFGLARTHVAAEPPPAGDDPADEAPLLDRPLTRAGAVAGTPAYMAPEQHEGRPCDPRSDQFSFCVTAYQALYGALPFPTDSLAALLTAVRAGQVLPAPPDSPVPSWVRRAIVRGLAPDPAQRHPSMGALLAALLADPAVTRRRRARIGLFGAALGLLGALAGALATSPGARCPDGAAKLRGVWDDGRRAAIAAALLGSRQPFAASTWERVGRDLDRYAAAWRAALTDACEAHRAGRQSDTQYDLRVRCLELRRTALAELTGVLAQADPAALPRAALAAGSLPPIEACGDLEGLLADPLRPPADPARASAVGRTQVGLAHVRALESTGLYARAVAAADAVAADVAATGHRPFAAELALLRGRALLSERAEAADAALTAAVREGLAGGHDRAAIEALARRIFVRGYRLGRRDDALRDEEFVLALLDRVADDGRLRGEYLNNMGAVWLGLGEWTRAEPLLVAAVAAKTAAFGPDSGELVYTLANLGTLRNDLGRTGAAIEALGDAGELAERAFGATHPLALLVRANLGMVRLKHGRLRDAAVALEAARQGATSRPDPDHATLAFVERQLGWLALERRRPDDAEAHLAAADLHLQALGGDAWAAADVEVLRAHLAALRGARDAALDHHARARERLRGTPPGHPRWRELEGDLADLEASFGRHAEVLALADATARALDLDGPRPRLQLARAREHEALAYQGLGRFDEAARAAAAALALLEEVVAEDNPRLAAVLVRLGVSEAAAGRRDAGLGRLARAEQILVREADPDLPALALLRFERARLLAEPDAAAAEARAALDVLRAAGDGFRRERAAVEAWLARPRMGG</sequence>
<keyword evidence="3 7" id="KW-0418">Kinase</keyword>
<keyword evidence="8" id="KW-1185">Reference proteome</keyword>
<evidence type="ECO:0000256" key="2">
    <source>
        <dbReference type="ARBA" id="ARBA00022741"/>
    </source>
</evidence>
<keyword evidence="4 5" id="KW-0067">ATP-binding</keyword>
<dbReference type="GO" id="GO:0004674">
    <property type="term" value="F:protein serine/threonine kinase activity"/>
    <property type="evidence" value="ECO:0007669"/>
    <property type="project" value="TreeGrafter"/>
</dbReference>
<dbReference type="EMBL" id="JAPNKE010000002">
    <property type="protein sequence ID" value="MCY1004562.1"/>
    <property type="molecule type" value="Genomic_DNA"/>
</dbReference>
<dbReference type="Gene3D" id="1.10.510.10">
    <property type="entry name" value="Transferase(Phosphotransferase) domain 1"/>
    <property type="match status" value="1"/>
</dbReference>
<dbReference type="InterPro" id="IPR011009">
    <property type="entry name" value="Kinase-like_dom_sf"/>
</dbReference>
<proteinExistence type="predicted"/>
<dbReference type="RefSeq" id="WP_267766118.1">
    <property type="nucleotide sequence ID" value="NZ_JAPNKE010000002.1"/>
</dbReference>
<dbReference type="PROSITE" id="PS00107">
    <property type="entry name" value="PROTEIN_KINASE_ATP"/>
    <property type="match status" value="1"/>
</dbReference>
<comment type="caution">
    <text evidence="7">The sequence shown here is derived from an EMBL/GenBank/DDBJ whole genome shotgun (WGS) entry which is preliminary data.</text>
</comment>
<evidence type="ECO:0000313" key="7">
    <source>
        <dbReference type="EMBL" id="MCY1004562.1"/>
    </source>
</evidence>
<dbReference type="InterPro" id="IPR000719">
    <property type="entry name" value="Prot_kinase_dom"/>
</dbReference>
<feature type="binding site" evidence="5">
    <location>
        <position position="86"/>
    </location>
    <ligand>
        <name>ATP</name>
        <dbReference type="ChEBI" id="CHEBI:30616"/>
    </ligand>
</feature>
<dbReference type="AlphaFoldDB" id="A0A9X3EI88"/>
<evidence type="ECO:0000256" key="5">
    <source>
        <dbReference type="PROSITE-ProRule" id="PRU10141"/>
    </source>
</evidence>
<accession>A0A9X3EI88</accession>
<dbReference type="PROSITE" id="PS50011">
    <property type="entry name" value="PROTEIN_KINASE_DOM"/>
    <property type="match status" value="1"/>
</dbReference>
<reference evidence="7" key="1">
    <citation type="submission" date="2022-11" db="EMBL/GenBank/DDBJ databases">
        <title>Minimal conservation of predation-associated metabolite biosynthetic gene clusters underscores biosynthetic potential of Myxococcota including descriptions for ten novel species: Archangium lansinium sp. nov., Myxococcus landrumus sp. nov., Nannocystis bai.</title>
        <authorList>
            <person name="Ahearne A."/>
            <person name="Stevens C."/>
            <person name="Phillips K."/>
        </authorList>
    </citation>
    <scope>NUCLEOTIDE SEQUENCE</scope>
    <source>
        <strain evidence="7">Na p29</strain>
    </source>
</reference>
<dbReference type="Gene3D" id="3.30.200.20">
    <property type="entry name" value="Phosphorylase Kinase, domain 1"/>
    <property type="match status" value="1"/>
</dbReference>
<dbReference type="InterPro" id="IPR011990">
    <property type="entry name" value="TPR-like_helical_dom_sf"/>
</dbReference>
<dbReference type="Gene3D" id="1.25.40.10">
    <property type="entry name" value="Tetratricopeptide repeat domain"/>
    <property type="match status" value="2"/>
</dbReference>
<evidence type="ECO:0000313" key="8">
    <source>
        <dbReference type="Proteomes" id="UP001150924"/>
    </source>
</evidence>
<dbReference type="Pfam" id="PF00069">
    <property type="entry name" value="Pkinase"/>
    <property type="match status" value="1"/>
</dbReference>
<dbReference type="Proteomes" id="UP001150924">
    <property type="component" value="Unassembled WGS sequence"/>
</dbReference>
<evidence type="ECO:0000256" key="4">
    <source>
        <dbReference type="ARBA" id="ARBA00022840"/>
    </source>
</evidence>
<dbReference type="CDD" id="cd14014">
    <property type="entry name" value="STKc_PknB_like"/>
    <property type="match status" value="1"/>
</dbReference>